<evidence type="ECO:0000313" key="1">
    <source>
        <dbReference type="EMBL" id="VAW32154.1"/>
    </source>
</evidence>
<accession>A0A3B0VKG6</accession>
<name>A0A3B0VKG6_9ZZZZ</name>
<dbReference type="Pfam" id="PF25948">
    <property type="entry name" value="DUF7986"/>
    <property type="match status" value="1"/>
</dbReference>
<dbReference type="InterPro" id="IPR004027">
    <property type="entry name" value="SEC_C_motif"/>
</dbReference>
<dbReference type="AlphaFoldDB" id="A0A3B0VKG6"/>
<sequence length="273" mass="31307">MSKLGRNEPCHCGSGKKYKKCHMKEEQAAEKERSLVQRAANYIRRDLLKFGRDERFAEAFASALPLYWDNYYDHDNAEQMSQPEALRFFDWFVFDHTLESGERLIELYADERMEDLSTHQQKIAADWREVGAGNLYELAAYEGQMLQLCDYFTDEVVEVYESGGRGNVALGDLILTRLVPVAGHLEFSTTSAYLPADEISDIKEKIEVAKGVYLAENPDASHTQFLRLHSHLFVHHALAEAKKQGRPPVARLDANRADTKTQKIARSMTRFKR</sequence>
<dbReference type="SUPFAM" id="SSF103642">
    <property type="entry name" value="Sec-C motif"/>
    <property type="match status" value="1"/>
</dbReference>
<gene>
    <name evidence="1" type="ORF">MNBD_CHLOROFLEXI01-4669</name>
</gene>
<dbReference type="Pfam" id="PF02810">
    <property type="entry name" value="SEC-C"/>
    <property type="match status" value="1"/>
</dbReference>
<dbReference type="EMBL" id="UOEU01000327">
    <property type="protein sequence ID" value="VAW32154.1"/>
    <property type="molecule type" value="Genomic_DNA"/>
</dbReference>
<organism evidence="1">
    <name type="scientific">hydrothermal vent metagenome</name>
    <dbReference type="NCBI Taxonomy" id="652676"/>
    <lineage>
        <taxon>unclassified sequences</taxon>
        <taxon>metagenomes</taxon>
        <taxon>ecological metagenomes</taxon>
    </lineage>
</organism>
<evidence type="ECO:0008006" key="2">
    <source>
        <dbReference type="Google" id="ProtNLM"/>
    </source>
</evidence>
<dbReference type="Gene3D" id="3.10.450.50">
    <property type="match status" value="1"/>
</dbReference>
<dbReference type="InterPro" id="IPR058292">
    <property type="entry name" value="DUF7986"/>
</dbReference>
<proteinExistence type="predicted"/>
<protein>
    <recommendedName>
        <fullName evidence="2">Protein export cytoplasm protein SecA ATPase RNA helicase (TC 3.A.5.1.1)</fullName>
    </recommendedName>
</protein>
<reference evidence="1" key="1">
    <citation type="submission" date="2018-06" db="EMBL/GenBank/DDBJ databases">
        <authorList>
            <person name="Zhirakovskaya E."/>
        </authorList>
    </citation>
    <scope>NUCLEOTIDE SEQUENCE</scope>
</reference>